<dbReference type="InterPro" id="IPR002931">
    <property type="entry name" value="Transglutaminase-like"/>
</dbReference>
<dbReference type="Gene3D" id="3.10.620.30">
    <property type="match status" value="1"/>
</dbReference>
<protein>
    <submittedName>
        <fullName evidence="2">Transglutaminase family protein</fullName>
    </submittedName>
</protein>
<evidence type="ECO:0000313" key="2">
    <source>
        <dbReference type="EMBL" id="HGW93457.1"/>
    </source>
</evidence>
<evidence type="ECO:0000259" key="1">
    <source>
        <dbReference type="SMART" id="SM00460"/>
    </source>
</evidence>
<dbReference type="Pfam" id="PF08379">
    <property type="entry name" value="Bact_transglu_N"/>
    <property type="match status" value="1"/>
</dbReference>
<dbReference type="InterPro" id="IPR038765">
    <property type="entry name" value="Papain-like_cys_pep_sf"/>
</dbReference>
<accession>A0A832H1K8</accession>
<proteinExistence type="predicted"/>
<feature type="domain" description="Transglutaminase-like" evidence="1">
    <location>
        <begin position="177"/>
        <end position="241"/>
    </location>
</feature>
<dbReference type="SMART" id="SM00460">
    <property type="entry name" value="TGc"/>
    <property type="match status" value="1"/>
</dbReference>
<dbReference type="Pfam" id="PF01841">
    <property type="entry name" value="Transglut_core"/>
    <property type="match status" value="1"/>
</dbReference>
<dbReference type="EMBL" id="DSRD01000264">
    <property type="protein sequence ID" value="HGW93457.1"/>
    <property type="molecule type" value="Genomic_DNA"/>
</dbReference>
<organism evidence="2">
    <name type="scientific">Oscillatoriales cyanobacterium SpSt-402</name>
    <dbReference type="NCBI Taxonomy" id="2282168"/>
    <lineage>
        <taxon>Bacteria</taxon>
        <taxon>Bacillati</taxon>
        <taxon>Cyanobacteriota</taxon>
        <taxon>Cyanophyceae</taxon>
        <taxon>Oscillatoriophycideae</taxon>
        <taxon>Oscillatoriales</taxon>
    </lineage>
</organism>
<dbReference type="InterPro" id="IPR013589">
    <property type="entry name" value="Bac_transglu_N"/>
</dbReference>
<reference evidence="2" key="1">
    <citation type="journal article" date="2020" name="mSystems">
        <title>Genome- and Community-Level Interaction Insights into Carbon Utilization and Element Cycling Functions of Hydrothermarchaeota in Hydrothermal Sediment.</title>
        <authorList>
            <person name="Zhou Z."/>
            <person name="Liu Y."/>
            <person name="Xu W."/>
            <person name="Pan J."/>
            <person name="Luo Z.H."/>
            <person name="Li M."/>
        </authorList>
    </citation>
    <scope>NUCLEOTIDE SEQUENCE [LARGE SCALE GENOMIC DNA]</scope>
    <source>
        <strain evidence="2">SpSt-402</strain>
    </source>
</reference>
<dbReference type="AlphaFoldDB" id="A0A832H1K8"/>
<dbReference type="PANTHER" id="PTHR33490:SF1">
    <property type="entry name" value="SLL1233 PROTEIN"/>
    <property type="match status" value="1"/>
</dbReference>
<name>A0A832H1K8_9CYAN</name>
<sequence length="287" mass="31906">MKYHIHHTTEYIYEQPVALQPHVIRLRPRSDNTQILQSFQLSITPTPKQKSQIVDLDGNAIAKVWFDKDPTQSLVIHTESLVETLRDNPFEYLLEPWATHLPIDYPSSLLAQLQPYLKGQRPGASELDPAAIQLAQEIWANAGATPASFLSQLNQQIYQGCQYIIRETGAPFPPGITWTQKSGSCRDFAVLFMETCRAIGLAARFVSGYQEGDRDNPDRHLHAWVEVYLPGAGWRGYDPTQGLAVGDRHIALVASPFSAHTAPVSGSISPGGVPSNMDYHLKILPVD</sequence>
<comment type="caution">
    <text evidence="2">The sequence shown here is derived from an EMBL/GenBank/DDBJ whole genome shotgun (WGS) entry which is preliminary data.</text>
</comment>
<dbReference type="SUPFAM" id="SSF54001">
    <property type="entry name" value="Cysteine proteinases"/>
    <property type="match status" value="1"/>
</dbReference>
<gene>
    <name evidence="2" type="ORF">ENR47_04115</name>
</gene>
<dbReference type="PANTHER" id="PTHR33490">
    <property type="entry name" value="BLR5614 PROTEIN-RELATED"/>
    <property type="match status" value="1"/>
</dbReference>